<evidence type="ECO:0008006" key="4">
    <source>
        <dbReference type="Google" id="ProtNLM"/>
    </source>
</evidence>
<evidence type="ECO:0000313" key="2">
    <source>
        <dbReference type="EMBL" id="MWA04318.1"/>
    </source>
</evidence>
<name>A0A6I4MDJ3_9ACTN</name>
<feature type="region of interest" description="Disordered" evidence="1">
    <location>
        <begin position="141"/>
        <end position="161"/>
    </location>
</feature>
<sequence>MIEIRNTALDTELARIGIPLTAVADQINQVAEENNCHFRYNASSLSHWLTGRTPQPERIPVIVEAFRRLLVAPGLRAADLGWEEADQDGEDPEGADPWRADPMTWLDHLGRLDMYPDDRVPDHRPGRRTLLFSLAAAAVPAASGAPPRPSPSPGRTAGSAEAARIREVSTVFSDLDDRFGGAHVRASIAAYLTNHVVPVLRHASPRSRPALFAAAAEMSYLAGWMASDAGKAGIAQGYYIQSVRMAVQADDYRLKATTLRAMALQAVELGHTRHGRDLADAAERTLPASAPPRLRSWITAMRAEAHAADGESQAARILLKAAERDLERASSSQAPDWTGSSYSHAALRHQTGTTLASAGDLAPAEEYLSASLIGRPGTQRRSRSLIGTRLAALQLRRNQPDAAALTVESISSDLTMVVSARVDRELGRLRANWSKARSDPTVSEIDHFVAGLIRQRA</sequence>
<gene>
    <name evidence="2" type="ORF">F8568_028855</name>
</gene>
<accession>A0A6I4MDJ3</accession>
<organism evidence="2 3">
    <name type="scientific">Actinomadura physcomitrii</name>
    <dbReference type="NCBI Taxonomy" id="2650748"/>
    <lineage>
        <taxon>Bacteria</taxon>
        <taxon>Bacillati</taxon>
        <taxon>Actinomycetota</taxon>
        <taxon>Actinomycetes</taxon>
        <taxon>Streptosporangiales</taxon>
        <taxon>Thermomonosporaceae</taxon>
        <taxon>Actinomadura</taxon>
    </lineage>
</organism>
<evidence type="ECO:0000313" key="3">
    <source>
        <dbReference type="Proteomes" id="UP000462055"/>
    </source>
</evidence>
<dbReference type="Proteomes" id="UP000462055">
    <property type="component" value="Unassembled WGS sequence"/>
</dbReference>
<protein>
    <recommendedName>
        <fullName evidence="4">Transcriptional regulator</fullName>
    </recommendedName>
</protein>
<comment type="caution">
    <text evidence="2">The sequence shown here is derived from an EMBL/GenBank/DDBJ whole genome shotgun (WGS) entry which is preliminary data.</text>
</comment>
<proteinExistence type="predicted"/>
<reference evidence="2" key="1">
    <citation type="submission" date="2019-12" db="EMBL/GenBank/DDBJ databases">
        <title>Actinomadura physcomitrii sp. nov., a novel actinomycete isolated from moss [Physcomitrium sphaericum (Ludw) Fuernr].</title>
        <authorList>
            <person name="Zhuang X."/>
        </authorList>
    </citation>
    <scope>NUCLEOTIDE SEQUENCE [LARGE SCALE GENOMIC DNA]</scope>
    <source>
        <strain evidence="2">LD22</strain>
    </source>
</reference>
<dbReference type="AlphaFoldDB" id="A0A6I4MDJ3"/>
<evidence type="ECO:0000256" key="1">
    <source>
        <dbReference type="SAM" id="MobiDB-lite"/>
    </source>
</evidence>
<dbReference type="RefSeq" id="WP_151596837.1">
    <property type="nucleotide sequence ID" value="NZ_WBMS02000026.1"/>
</dbReference>
<dbReference type="EMBL" id="WBMS02000026">
    <property type="protein sequence ID" value="MWA04318.1"/>
    <property type="molecule type" value="Genomic_DNA"/>
</dbReference>
<keyword evidence="3" id="KW-1185">Reference proteome</keyword>